<evidence type="ECO:0000313" key="2">
    <source>
        <dbReference type="EMBL" id="CAB4767453.1"/>
    </source>
</evidence>
<organism evidence="5">
    <name type="scientific">freshwater metagenome</name>
    <dbReference type="NCBI Taxonomy" id="449393"/>
    <lineage>
        <taxon>unclassified sequences</taxon>
        <taxon>metagenomes</taxon>
        <taxon>ecological metagenomes</taxon>
    </lineage>
</organism>
<dbReference type="EMBL" id="CAEZYY010000043">
    <property type="protein sequence ID" value="CAB4767453.1"/>
    <property type="molecule type" value="Genomic_DNA"/>
</dbReference>
<dbReference type="InterPro" id="IPR032710">
    <property type="entry name" value="NTF2-like_dom_sf"/>
</dbReference>
<evidence type="ECO:0000259" key="1">
    <source>
        <dbReference type="Pfam" id="PF13577"/>
    </source>
</evidence>
<name>A0A6J7UFH2_9ZZZZ</name>
<sequence>MSQDRDHEIDEMLAERSIKKAILRSAQASDRSDYELMVSCFWPDATMDAGIFNGPVSALFAMVKDAPVVPNYVLKHVVGNVLVEVLLDQHCARAETYCFGGDRSVAEDGTVMERVTHVRYIDRFEERNGEWRIQKRLVSYDWSTVTPVTGTNLMQPSFLTGKRAPDDAWYHILD</sequence>
<gene>
    <name evidence="2" type="ORF">UFOPK2806_02208</name>
    <name evidence="3" type="ORF">UFOPK3001_00977</name>
    <name evidence="4" type="ORF">UFOPK3417_01344</name>
    <name evidence="5" type="ORF">UFOPK4306_01426</name>
</gene>
<dbReference type="EMBL" id="CAFBQP010000052">
    <property type="protein sequence ID" value="CAB5064601.1"/>
    <property type="molecule type" value="Genomic_DNA"/>
</dbReference>
<dbReference type="EMBL" id="CAFBLR010000138">
    <property type="protein sequence ID" value="CAB4880740.1"/>
    <property type="molecule type" value="Genomic_DNA"/>
</dbReference>
<dbReference type="AlphaFoldDB" id="A0A6J7UFH2"/>
<feature type="domain" description="SnoaL-like" evidence="1">
    <location>
        <begin position="11"/>
        <end position="136"/>
    </location>
</feature>
<dbReference type="Pfam" id="PF13577">
    <property type="entry name" value="SnoaL_4"/>
    <property type="match status" value="1"/>
</dbReference>
<evidence type="ECO:0000313" key="3">
    <source>
        <dbReference type="EMBL" id="CAB4801303.1"/>
    </source>
</evidence>
<evidence type="ECO:0000313" key="5">
    <source>
        <dbReference type="EMBL" id="CAB5064601.1"/>
    </source>
</evidence>
<protein>
    <submittedName>
        <fullName evidence="5">Unannotated protein</fullName>
    </submittedName>
</protein>
<proteinExistence type="predicted"/>
<accession>A0A6J7UFH2</accession>
<dbReference type="InterPro" id="IPR037401">
    <property type="entry name" value="SnoaL-like"/>
</dbReference>
<dbReference type="EMBL" id="CAFAAJ010000052">
    <property type="protein sequence ID" value="CAB4801303.1"/>
    <property type="molecule type" value="Genomic_DNA"/>
</dbReference>
<dbReference type="Gene3D" id="3.10.450.50">
    <property type="match status" value="1"/>
</dbReference>
<evidence type="ECO:0000313" key="4">
    <source>
        <dbReference type="EMBL" id="CAB4880740.1"/>
    </source>
</evidence>
<reference evidence="5" key="1">
    <citation type="submission" date="2020-05" db="EMBL/GenBank/DDBJ databases">
        <authorList>
            <person name="Chiriac C."/>
            <person name="Salcher M."/>
            <person name="Ghai R."/>
            <person name="Kavagutti S V."/>
        </authorList>
    </citation>
    <scope>NUCLEOTIDE SEQUENCE</scope>
</reference>
<dbReference type="SUPFAM" id="SSF54427">
    <property type="entry name" value="NTF2-like"/>
    <property type="match status" value="1"/>
</dbReference>